<reference evidence="1 2" key="1">
    <citation type="submission" date="2017-12" db="EMBL/GenBank/DDBJ databases">
        <title>Hemimetabolous genomes reveal molecular basis of termite eusociality.</title>
        <authorList>
            <person name="Harrison M.C."/>
            <person name="Jongepier E."/>
            <person name="Robertson H.M."/>
            <person name="Arning N."/>
            <person name="Bitard-Feildel T."/>
            <person name="Chao H."/>
            <person name="Childers C.P."/>
            <person name="Dinh H."/>
            <person name="Doddapaneni H."/>
            <person name="Dugan S."/>
            <person name="Gowin J."/>
            <person name="Greiner C."/>
            <person name="Han Y."/>
            <person name="Hu H."/>
            <person name="Hughes D.S.T."/>
            <person name="Huylmans A.-K."/>
            <person name="Kemena C."/>
            <person name="Kremer L.P.M."/>
            <person name="Lee S.L."/>
            <person name="Lopez-Ezquerra A."/>
            <person name="Mallet L."/>
            <person name="Monroy-Kuhn J.M."/>
            <person name="Moser A."/>
            <person name="Murali S.C."/>
            <person name="Muzny D.M."/>
            <person name="Otani S."/>
            <person name="Piulachs M.-D."/>
            <person name="Poelchau M."/>
            <person name="Qu J."/>
            <person name="Schaub F."/>
            <person name="Wada-Katsumata A."/>
            <person name="Worley K.C."/>
            <person name="Xie Q."/>
            <person name="Ylla G."/>
            <person name="Poulsen M."/>
            <person name="Gibbs R.A."/>
            <person name="Schal C."/>
            <person name="Richards S."/>
            <person name="Belles X."/>
            <person name="Korb J."/>
            <person name="Bornberg-Bauer E."/>
        </authorList>
    </citation>
    <scope>NUCLEOTIDE SEQUENCE [LARGE SCALE GENOMIC DNA]</scope>
    <source>
        <tissue evidence="1">Whole body</tissue>
    </source>
</reference>
<evidence type="ECO:0000313" key="2">
    <source>
        <dbReference type="Proteomes" id="UP000235965"/>
    </source>
</evidence>
<dbReference type="InterPro" id="IPR006616">
    <property type="entry name" value="DM9_repeat"/>
</dbReference>
<dbReference type="EMBL" id="NEVH01018373">
    <property type="protein sequence ID" value="PNF23642.1"/>
    <property type="molecule type" value="Genomic_DNA"/>
</dbReference>
<name>A0A2J7Q4Y0_9NEOP</name>
<dbReference type="AlphaFoldDB" id="A0A2J7Q4Y0"/>
<dbReference type="OrthoDB" id="1925699at2759"/>
<dbReference type="SMART" id="SM00696">
    <property type="entry name" value="DM9"/>
    <property type="match status" value="2"/>
</dbReference>
<evidence type="ECO:0000313" key="1">
    <source>
        <dbReference type="EMBL" id="PNF23642.1"/>
    </source>
</evidence>
<protein>
    <submittedName>
        <fullName evidence="1">Uncharacterized protein</fullName>
    </submittedName>
</protein>
<dbReference type="PANTHER" id="PTHR31649:SF1">
    <property type="entry name" value="FARNESOIC ACID O-METHYL TRANSFERASE DOMAIN-CONTAINING PROTEIN"/>
    <property type="match status" value="1"/>
</dbReference>
<proteinExistence type="predicted"/>
<sequence length="144" mass="15700">MPNHHWIPCDNGKVPMDAFICGMDKDGSSLYVGRAFHEGDLLPGKIVPSHGCIYVCRNGAEHGVKRYEALVGGNFAWTNTSGNRIPRDAVAAGETATKEKLYVGRVVHDGTLTIGKVHPSHGVCYIPYDGKELSFQVYDILVSK</sequence>
<dbReference type="InParanoid" id="A0A2J7Q4Y0"/>
<dbReference type="STRING" id="105785.A0A2J7Q4Y0"/>
<dbReference type="PANTHER" id="PTHR31649">
    <property type="entry name" value="AGAP009604-PA"/>
    <property type="match status" value="1"/>
</dbReference>
<dbReference type="Pfam" id="PF11901">
    <property type="entry name" value="DM9"/>
    <property type="match status" value="1"/>
</dbReference>
<dbReference type="Proteomes" id="UP000235965">
    <property type="component" value="Unassembled WGS sequence"/>
</dbReference>
<organism evidence="1 2">
    <name type="scientific">Cryptotermes secundus</name>
    <dbReference type="NCBI Taxonomy" id="105785"/>
    <lineage>
        <taxon>Eukaryota</taxon>
        <taxon>Metazoa</taxon>
        <taxon>Ecdysozoa</taxon>
        <taxon>Arthropoda</taxon>
        <taxon>Hexapoda</taxon>
        <taxon>Insecta</taxon>
        <taxon>Pterygota</taxon>
        <taxon>Neoptera</taxon>
        <taxon>Polyneoptera</taxon>
        <taxon>Dictyoptera</taxon>
        <taxon>Blattodea</taxon>
        <taxon>Blattoidea</taxon>
        <taxon>Termitoidae</taxon>
        <taxon>Kalotermitidae</taxon>
        <taxon>Cryptotermitinae</taxon>
        <taxon>Cryptotermes</taxon>
    </lineage>
</organism>
<keyword evidence="2" id="KW-1185">Reference proteome</keyword>
<gene>
    <name evidence="1" type="ORF">B7P43_G03052</name>
</gene>
<comment type="caution">
    <text evidence="1">The sequence shown here is derived from an EMBL/GenBank/DDBJ whole genome shotgun (WGS) entry which is preliminary data.</text>
</comment>
<accession>A0A2J7Q4Y0</accession>